<dbReference type="Proteomes" id="UP000248840">
    <property type="component" value="Unassembled WGS sequence"/>
</dbReference>
<name>A0A328YIH7_9FLAO</name>
<organism evidence="2 3">
    <name type="scientific">Flavobacterium aciduliphilum</name>
    <dbReference type="NCBI Taxonomy" id="1101402"/>
    <lineage>
        <taxon>Bacteria</taxon>
        <taxon>Pseudomonadati</taxon>
        <taxon>Bacteroidota</taxon>
        <taxon>Flavobacteriia</taxon>
        <taxon>Flavobacteriales</taxon>
        <taxon>Flavobacteriaceae</taxon>
        <taxon>Flavobacterium</taxon>
    </lineage>
</organism>
<evidence type="ECO:0000256" key="1">
    <source>
        <dbReference type="SAM" id="Phobius"/>
    </source>
</evidence>
<dbReference type="InterPro" id="IPR025519">
    <property type="entry name" value="DUF4407"/>
</dbReference>
<evidence type="ECO:0000313" key="3">
    <source>
        <dbReference type="Proteomes" id="UP000248840"/>
    </source>
</evidence>
<keyword evidence="1" id="KW-0812">Transmembrane</keyword>
<protein>
    <submittedName>
        <fullName evidence="2">Uncharacterized protein DUF4407</fullName>
    </submittedName>
</protein>
<comment type="caution">
    <text evidence="2">The sequence shown here is derived from an EMBL/GenBank/DDBJ whole genome shotgun (WGS) entry which is preliminary data.</text>
</comment>
<feature type="transmembrane region" description="Helical" evidence="1">
    <location>
        <begin position="113"/>
        <end position="136"/>
    </location>
</feature>
<feature type="transmembrane region" description="Helical" evidence="1">
    <location>
        <begin position="73"/>
        <end position="92"/>
    </location>
</feature>
<evidence type="ECO:0000313" key="2">
    <source>
        <dbReference type="EMBL" id="RAR73851.1"/>
    </source>
</evidence>
<dbReference type="RefSeq" id="WP_112112649.1">
    <property type="nucleotide sequence ID" value="NZ_QLSZ01000003.1"/>
</dbReference>
<dbReference type="PROSITE" id="PS51257">
    <property type="entry name" value="PROKAR_LIPOPROTEIN"/>
    <property type="match status" value="1"/>
</dbReference>
<keyword evidence="1" id="KW-1133">Transmembrane helix</keyword>
<dbReference type="AlphaFoldDB" id="A0A328YIH7"/>
<accession>A0A328YIH7</accession>
<sequence length="482" mass="56041">MKKNSQNNFNPIKPKYSKIQYFFWLLSGCEINILKDCPTDYNRQAGIGFTIFMTTVLAFFSGSYAGWYFGESYVTAIIFGLLWSALIFSIDRSMVVTLKKDPTLKEQKFWAPLISRGIMALLIAFIISIPLELLIFQENIELHMDKYKLDQTYEVQQASMRNEAVTDKERILKRDSINAVQLKNELAFGEPQGDPIYTKLKDDFNKINNQYQTLLTALNKATKEANIAYNNVPLKFNSNNKDDNSNEWQKYQNKLIKKNIEKRKLNSFDKAALNKAKSEKDNYLSNWITKKNNDKNNLDNSVRIQSNDIANSIRKSDTIKNGFENKIKVKKGFVLRFMILEDLASSTKKNYTKDAKGKTIEKTIHNEEGATIVFLLWLIRILFFTIEILPTIAKISTPLGAYDFAIYEKEKEIEEDLERRKEDYLLHQKAIRELENSAHQEQIIEKNKIENELHSNMLKEIASAQNDVAKKQIEEFRDKHLK</sequence>
<gene>
    <name evidence="2" type="ORF">CLV55_103170</name>
</gene>
<dbReference type="EMBL" id="QLSZ01000003">
    <property type="protein sequence ID" value="RAR73851.1"/>
    <property type="molecule type" value="Genomic_DNA"/>
</dbReference>
<proteinExistence type="predicted"/>
<reference evidence="2 3" key="1">
    <citation type="submission" date="2018-06" db="EMBL/GenBank/DDBJ databases">
        <title>Genomic Encyclopedia of Archaeal and Bacterial Type Strains, Phase II (KMG-II): from individual species to whole genera.</title>
        <authorList>
            <person name="Goeker M."/>
        </authorList>
    </citation>
    <scope>NUCLEOTIDE SEQUENCE [LARGE SCALE GENOMIC DNA]</scope>
    <source>
        <strain evidence="2 3">DSM 25663</strain>
    </source>
</reference>
<feature type="transmembrane region" description="Helical" evidence="1">
    <location>
        <begin position="45"/>
        <end position="67"/>
    </location>
</feature>
<keyword evidence="3" id="KW-1185">Reference proteome</keyword>
<dbReference type="OrthoDB" id="594406at2"/>
<keyword evidence="1" id="KW-0472">Membrane</keyword>
<dbReference type="Pfam" id="PF14362">
    <property type="entry name" value="DUF4407"/>
    <property type="match status" value="1"/>
</dbReference>